<dbReference type="EMBL" id="GGEC01074633">
    <property type="protein sequence ID" value="MBX55117.1"/>
    <property type="molecule type" value="Transcribed_RNA"/>
</dbReference>
<dbReference type="AlphaFoldDB" id="A0A2P2PK65"/>
<protein>
    <submittedName>
        <fullName evidence="1">Uncharacterized protein</fullName>
    </submittedName>
</protein>
<evidence type="ECO:0000313" key="1">
    <source>
        <dbReference type="EMBL" id="MBX55117.1"/>
    </source>
</evidence>
<reference evidence="1" key="1">
    <citation type="submission" date="2018-02" db="EMBL/GenBank/DDBJ databases">
        <title>Rhizophora mucronata_Transcriptome.</title>
        <authorList>
            <person name="Meera S.P."/>
            <person name="Sreeshan A."/>
            <person name="Augustine A."/>
        </authorList>
    </citation>
    <scope>NUCLEOTIDE SEQUENCE</scope>
    <source>
        <tissue evidence="1">Leaf</tissue>
    </source>
</reference>
<accession>A0A2P2PK65</accession>
<proteinExistence type="predicted"/>
<name>A0A2P2PK65_RHIMU</name>
<organism evidence="1">
    <name type="scientific">Rhizophora mucronata</name>
    <name type="common">Asiatic mangrove</name>
    <dbReference type="NCBI Taxonomy" id="61149"/>
    <lineage>
        <taxon>Eukaryota</taxon>
        <taxon>Viridiplantae</taxon>
        <taxon>Streptophyta</taxon>
        <taxon>Embryophyta</taxon>
        <taxon>Tracheophyta</taxon>
        <taxon>Spermatophyta</taxon>
        <taxon>Magnoliopsida</taxon>
        <taxon>eudicotyledons</taxon>
        <taxon>Gunneridae</taxon>
        <taxon>Pentapetalae</taxon>
        <taxon>rosids</taxon>
        <taxon>fabids</taxon>
        <taxon>Malpighiales</taxon>
        <taxon>Rhizophoraceae</taxon>
        <taxon>Rhizophora</taxon>
    </lineage>
</organism>
<sequence>MSVIDIFYEGRRDLQEVRQIRRRKAEGSQSRGRRCLR</sequence>